<comment type="caution">
    <text evidence="2">The sequence shown here is derived from an EMBL/GenBank/DDBJ whole genome shotgun (WGS) entry which is preliminary data.</text>
</comment>
<name>A0A1R3I371_9ROSI</name>
<dbReference type="OrthoDB" id="690068at2759"/>
<evidence type="ECO:0000313" key="2">
    <source>
        <dbReference type="EMBL" id="OMO77032.1"/>
    </source>
</evidence>
<dbReference type="EMBL" id="AWUE01019022">
    <property type="protein sequence ID" value="OMO77032.1"/>
    <property type="molecule type" value="Genomic_DNA"/>
</dbReference>
<reference evidence="3" key="1">
    <citation type="submission" date="2013-09" db="EMBL/GenBank/DDBJ databases">
        <title>Corchorus olitorius genome sequencing.</title>
        <authorList>
            <person name="Alam M."/>
            <person name="Haque M.S."/>
            <person name="Islam M.S."/>
            <person name="Emdad E.M."/>
            <person name="Islam M.M."/>
            <person name="Ahmed B."/>
            <person name="Halim A."/>
            <person name="Hossen Q.M.M."/>
            <person name="Hossain M.Z."/>
            <person name="Ahmed R."/>
            <person name="Khan M.M."/>
            <person name="Islam R."/>
            <person name="Rashid M.M."/>
            <person name="Khan S.A."/>
            <person name="Rahman M.S."/>
            <person name="Alam M."/>
            <person name="Yahiya A.S."/>
            <person name="Khan M.S."/>
            <person name="Azam M.S."/>
            <person name="Haque T."/>
            <person name="Lashkar M.Z.H."/>
            <person name="Akhand A.I."/>
            <person name="Morshed G."/>
            <person name="Roy S."/>
            <person name="Uddin K.S."/>
            <person name="Rabeya T."/>
            <person name="Hossain A.S."/>
            <person name="Chowdhury A."/>
            <person name="Snigdha A.R."/>
            <person name="Mortoza M.S."/>
            <person name="Matin S.A."/>
            <person name="Hoque S.M.E."/>
            <person name="Islam M.K."/>
            <person name="Roy D.K."/>
            <person name="Haider R."/>
            <person name="Moosa M.M."/>
            <person name="Elias S.M."/>
            <person name="Hasan A.M."/>
            <person name="Jahan S."/>
            <person name="Shafiuddin M."/>
            <person name="Mahmood N."/>
            <person name="Shommy N.S."/>
        </authorList>
    </citation>
    <scope>NUCLEOTIDE SEQUENCE [LARGE SCALE GENOMIC DNA]</scope>
    <source>
        <strain evidence="3">cv. O-4</strain>
    </source>
</reference>
<feature type="region of interest" description="Disordered" evidence="1">
    <location>
        <begin position="1"/>
        <end position="21"/>
    </location>
</feature>
<dbReference type="Proteomes" id="UP000187203">
    <property type="component" value="Unassembled WGS sequence"/>
</dbReference>
<protein>
    <submittedName>
        <fullName evidence="2">Uncharacterized protein</fullName>
    </submittedName>
</protein>
<dbReference type="AlphaFoldDB" id="A0A1R3I371"/>
<evidence type="ECO:0000313" key="3">
    <source>
        <dbReference type="Proteomes" id="UP000187203"/>
    </source>
</evidence>
<keyword evidence="3" id="KW-1185">Reference proteome</keyword>
<gene>
    <name evidence="2" type="ORF">COLO4_25386</name>
</gene>
<accession>A0A1R3I371</accession>
<organism evidence="2 3">
    <name type="scientific">Corchorus olitorius</name>
    <dbReference type="NCBI Taxonomy" id="93759"/>
    <lineage>
        <taxon>Eukaryota</taxon>
        <taxon>Viridiplantae</taxon>
        <taxon>Streptophyta</taxon>
        <taxon>Embryophyta</taxon>
        <taxon>Tracheophyta</taxon>
        <taxon>Spermatophyta</taxon>
        <taxon>Magnoliopsida</taxon>
        <taxon>eudicotyledons</taxon>
        <taxon>Gunneridae</taxon>
        <taxon>Pentapetalae</taxon>
        <taxon>rosids</taxon>
        <taxon>malvids</taxon>
        <taxon>Malvales</taxon>
        <taxon>Malvaceae</taxon>
        <taxon>Grewioideae</taxon>
        <taxon>Apeibeae</taxon>
        <taxon>Corchorus</taxon>
    </lineage>
</organism>
<evidence type="ECO:0000256" key="1">
    <source>
        <dbReference type="SAM" id="MobiDB-lite"/>
    </source>
</evidence>
<proteinExistence type="predicted"/>
<sequence length="36" mass="3815">MEPNGGKAKTRSNGTVSDGDEATALKVLQFTDEFTV</sequence>